<name>A0A2H0RNB6_9BACT</name>
<proteinExistence type="predicted"/>
<sequence>MRVNGYSVQPSTWRAPRPVLEASYIHLTTLPDLTETLGSPSFASDSPQTPIRRLSTQDQPNNFIYSLPPCLTAFIQEWEQEPLTLPIQSDRQFTANRSLVRIWTDDTFTQTLQLHAPALINQIVNYCGYRSESQTSINAQMAIHLFGDQLSLRQSHLTSVLSILSPLPSDSIRSIFSFIRSDSVQRTGAFDHNNHSNLEQRLWSQQLYNEVCAWSHLVLHQHMLDRTEPHQMSNQPFMLFLEALYDLRKTHFQLHTSLTSSTSFKGHAAHQSDKLLGIPSHIDQLKDHLLHVYTQYNRLRPFLPDSSIAQHALSEIDQALISDVVRQLTLQSDCAKQDLCEDPQRSAKHWHKLATKIERTGSLLPQ</sequence>
<protein>
    <submittedName>
        <fullName evidence="1">Uncharacterized protein</fullName>
    </submittedName>
</protein>
<comment type="caution">
    <text evidence="1">The sequence shown here is derived from an EMBL/GenBank/DDBJ whole genome shotgun (WGS) entry which is preliminary data.</text>
</comment>
<reference evidence="1 2" key="1">
    <citation type="submission" date="2017-09" db="EMBL/GenBank/DDBJ databases">
        <title>Depth-based differentiation of microbial function through sediment-hosted aquifers and enrichment of novel symbionts in the deep terrestrial subsurface.</title>
        <authorList>
            <person name="Probst A.J."/>
            <person name="Ladd B."/>
            <person name="Jarett J.K."/>
            <person name="Geller-Mcgrath D.E."/>
            <person name="Sieber C.M."/>
            <person name="Emerson J.B."/>
            <person name="Anantharaman K."/>
            <person name="Thomas B.C."/>
            <person name="Malmstrom R."/>
            <person name="Stieglmeier M."/>
            <person name="Klingl A."/>
            <person name="Woyke T."/>
            <person name="Ryan C.M."/>
            <person name="Banfield J.F."/>
        </authorList>
    </citation>
    <scope>NUCLEOTIDE SEQUENCE [LARGE SCALE GENOMIC DNA]</scope>
    <source>
        <strain evidence="1">CG10_big_fil_rev_8_21_14_0_10_50_16</strain>
    </source>
</reference>
<dbReference type="EMBL" id="PCYM01000010">
    <property type="protein sequence ID" value="PIR47245.1"/>
    <property type="molecule type" value="Genomic_DNA"/>
</dbReference>
<dbReference type="AlphaFoldDB" id="A0A2H0RNB6"/>
<evidence type="ECO:0000313" key="1">
    <source>
        <dbReference type="EMBL" id="PIR47245.1"/>
    </source>
</evidence>
<dbReference type="Proteomes" id="UP000230084">
    <property type="component" value="Unassembled WGS sequence"/>
</dbReference>
<accession>A0A2H0RNB6</accession>
<evidence type="ECO:0000313" key="2">
    <source>
        <dbReference type="Proteomes" id="UP000230084"/>
    </source>
</evidence>
<organism evidence="1 2">
    <name type="scientific">Candidatus Uhrbacteria bacterium CG10_big_fil_rev_8_21_14_0_10_50_16</name>
    <dbReference type="NCBI Taxonomy" id="1975039"/>
    <lineage>
        <taxon>Bacteria</taxon>
        <taxon>Candidatus Uhriibacteriota</taxon>
    </lineage>
</organism>
<gene>
    <name evidence="1" type="ORF">COV06_04105</name>
</gene>